<dbReference type="RefSeq" id="WP_200825920.1">
    <property type="nucleotide sequence ID" value="NZ_FWXV01000009.1"/>
</dbReference>
<evidence type="ECO:0000313" key="2">
    <source>
        <dbReference type="Proteomes" id="UP000192674"/>
    </source>
</evidence>
<dbReference type="EMBL" id="FWXV01000009">
    <property type="protein sequence ID" value="SMD23515.1"/>
    <property type="molecule type" value="Genomic_DNA"/>
</dbReference>
<proteinExistence type="predicted"/>
<protein>
    <submittedName>
        <fullName evidence="1">Uncharacterized protein</fullName>
    </submittedName>
</protein>
<accession>A0A1Y5Y129</accession>
<sequence length="120" mass="12985">MARLLLEMTNAGTCVLASGRSFGAGWTHAGLHLESESAENAVLLEVRNDAQIVQAMIREVECEDFSGRVRQANTVFTLTLVGTDVNWGLVRAVWQGIEALWPTVAYDEASGFDVGVDMIG</sequence>
<evidence type="ECO:0000313" key="1">
    <source>
        <dbReference type="EMBL" id="SMD23515.1"/>
    </source>
</evidence>
<organism evidence="1 2">
    <name type="scientific">Kibdelosporangium aridum</name>
    <dbReference type="NCBI Taxonomy" id="2030"/>
    <lineage>
        <taxon>Bacteria</taxon>
        <taxon>Bacillati</taxon>
        <taxon>Actinomycetota</taxon>
        <taxon>Actinomycetes</taxon>
        <taxon>Pseudonocardiales</taxon>
        <taxon>Pseudonocardiaceae</taxon>
        <taxon>Kibdelosporangium</taxon>
    </lineage>
</organism>
<name>A0A1Y5Y129_KIBAR</name>
<gene>
    <name evidence="1" type="ORF">SAMN05661093_08043</name>
</gene>
<keyword evidence="2" id="KW-1185">Reference proteome</keyword>
<dbReference type="AlphaFoldDB" id="A0A1Y5Y129"/>
<reference evidence="1 2" key="1">
    <citation type="submission" date="2017-04" db="EMBL/GenBank/DDBJ databases">
        <authorList>
            <person name="Afonso C.L."/>
            <person name="Miller P.J."/>
            <person name="Scott M.A."/>
            <person name="Spackman E."/>
            <person name="Goraichik I."/>
            <person name="Dimitrov K.M."/>
            <person name="Suarez D.L."/>
            <person name="Swayne D.E."/>
        </authorList>
    </citation>
    <scope>NUCLEOTIDE SEQUENCE [LARGE SCALE GENOMIC DNA]</scope>
    <source>
        <strain evidence="1 2">DSM 43828</strain>
    </source>
</reference>
<dbReference type="Proteomes" id="UP000192674">
    <property type="component" value="Unassembled WGS sequence"/>
</dbReference>